<dbReference type="InterPro" id="IPR013010">
    <property type="entry name" value="Znf_SIAH"/>
</dbReference>
<keyword evidence="14" id="KW-1185">Reference proteome</keyword>
<evidence type="ECO:0000256" key="7">
    <source>
        <dbReference type="ARBA" id="ARBA00022771"/>
    </source>
</evidence>
<organism evidence="13 14">
    <name type="scientific">Lolium multiflorum</name>
    <name type="common">Italian ryegrass</name>
    <name type="synonym">Lolium perenne subsp. multiflorum</name>
    <dbReference type="NCBI Taxonomy" id="4521"/>
    <lineage>
        <taxon>Eukaryota</taxon>
        <taxon>Viridiplantae</taxon>
        <taxon>Streptophyta</taxon>
        <taxon>Embryophyta</taxon>
        <taxon>Tracheophyta</taxon>
        <taxon>Spermatophyta</taxon>
        <taxon>Magnoliopsida</taxon>
        <taxon>Liliopsida</taxon>
        <taxon>Poales</taxon>
        <taxon>Poaceae</taxon>
        <taxon>BOP clade</taxon>
        <taxon>Pooideae</taxon>
        <taxon>Poodae</taxon>
        <taxon>Poeae</taxon>
        <taxon>Poeae Chloroplast Group 2 (Poeae type)</taxon>
        <taxon>Loliodinae</taxon>
        <taxon>Loliinae</taxon>
        <taxon>Lolium</taxon>
    </lineage>
</organism>
<evidence type="ECO:0000313" key="14">
    <source>
        <dbReference type="Proteomes" id="UP001231189"/>
    </source>
</evidence>
<evidence type="ECO:0000256" key="5">
    <source>
        <dbReference type="ARBA" id="ARBA00022679"/>
    </source>
</evidence>
<dbReference type="InterPro" id="IPR044286">
    <property type="entry name" value="SINL_plant"/>
</dbReference>
<evidence type="ECO:0000256" key="9">
    <source>
        <dbReference type="ARBA" id="ARBA00022833"/>
    </source>
</evidence>
<sequence length="302" mass="32518">MRQMQGAAKKASVDAIYRQGRPDVLRLGTASRGEKGGSSPSRGRGVSIVEVDINWFSCPICFRLLSPPVFQCKRGHLACGGCRAGNCRKCKGGGKRFLARNMVVEDIISVSKFKCPHIGCHEFFSYPDLLAHRDGCHLAPCFCAEPGCNFEAPPPRLFIHLDVEHSWPAYRFTYGKDNWITWPLSKQRRLLLAVEDDCVFVLVVGALGAVTAVSVVCVRKVGGSSQPRYTAVLGASGPPLPGGAAGRTITSPMETVTSSDRPGEVAVDKLPCVLAVPSTYLMAGVDGASKEVSLMIQIKKIP</sequence>
<evidence type="ECO:0000256" key="3">
    <source>
        <dbReference type="ARBA" id="ARBA00009119"/>
    </source>
</evidence>
<comment type="function">
    <text evidence="10">E3 ubiquitin-protein ligase that mediates ubiquitination and subsequent proteasomal degradation of target proteins. E3 ubiquitin ligases accept ubiquitin from an E2 ubiquitin-conjugating enzyme in the form of a thioester and then directly transfers the ubiquitin to targeted substrates. It probably triggers the ubiquitin-mediated degradation of different substrates.</text>
</comment>
<evidence type="ECO:0000256" key="8">
    <source>
        <dbReference type="ARBA" id="ARBA00022786"/>
    </source>
</evidence>
<dbReference type="AlphaFoldDB" id="A0AAD8SND3"/>
<evidence type="ECO:0000256" key="2">
    <source>
        <dbReference type="ARBA" id="ARBA00004906"/>
    </source>
</evidence>
<dbReference type="Gene3D" id="3.30.40.10">
    <property type="entry name" value="Zinc/RING finger domain, C3HC4 (zinc finger)"/>
    <property type="match status" value="1"/>
</dbReference>
<keyword evidence="5" id="KW-0808">Transferase</keyword>
<gene>
    <name evidence="13" type="ORF">QYE76_048567</name>
</gene>
<dbReference type="PANTHER" id="PTHR46632">
    <property type="entry name" value="E3 UBIQUITIN-PROTEIN LIGASE SINA-LIKE 4"/>
    <property type="match status" value="1"/>
</dbReference>
<evidence type="ECO:0000259" key="12">
    <source>
        <dbReference type="PROSITE" id="PS51081"/>
    </source>
</evidence>
<dbReference type="EC" id="2.3.2.27" evidence="4"/>
<accession>A0AAD8SND3</accession>
<protein>
    <recommendedName>
        <fullName evidence="4">RING-type E3 ubiquitin transferase</fullName>
        <ecNumber evidence="4">2.3.2.27</ecNumber>
    </recommendedName>
</protein>
<evidence type="ECO:0000256" key="10">
    <source>
        <dbReference type="ARBA" id="ARBA00024004"/>
    </source>
</evidence>
<keyword evidence="7 11" id="KW-0863">Zinc-finger</keyword>
<evidence type="ECO:0000256" key="1">
    <source>
        <dbReference type="ARBA" id="ARBA00000900"/>
    </source>
</evidence>
<comment type="catalytic activity">
    <reaction evidence="1">
        <text>S-ubiquitinyl-[E2 ubiquitin-conjugating enzyme]-L-cysteine + [acceptor protein]-L-lysine = [E2 ubiquitin-conjugating enzyme]-L-cysteine + N(6)-ubiquitinyl-[acceptor protein]-L-lysine.</text>
        <dbReference type="EC" id="2.3.2.27"/>
    </reaction>
</comment>
<dbReference type="Pfam" id="PF21362">
    <property type="entry name" value="Sina_RING"/>
    <property type="match status" value="1"/>
</dbReference>
<name>A0AAD8SND3_LOLMU</name>
<dbReference type="EMBL" id="JAUUTY010000003">
    <property type="protein sequence ID" value="KAK1660408.1"/>
    <property type="molecule type" value="Genomic_DNA"/>
</dbReference>
<evidence type="ECO:0000256" key="4">
    <source>
        <dbReference type="ARBA" id="ARBA00012483"/>
    </source>
</evidence>
<dbReference type="PROSITE" id="PS51081">
    <property type="entry name" value="ZF_SIAH"/>
    <property type="match status" value="1"/>
</dbReference>
<comment type="caution">
    <text evidence="13">The sequence shown here is derived from an EMBL/GenBank/DDBJ whole genome shotgun (WGS) entry which is preliminary data.</text>
</comment>
<keyword evidence="6" id="KW-0479">Metal-binding</keyword>
<keyword evidence="9" id="KW-0862">Zinc</keyword>
<dbReference type="GO" id="GO:0008270">
    <property type="term" value="F:zinc ion binding"/>
    <property type="evidence" value="ECO:0007669"/>
    <property type="project" value="UniProtKB-KW"/>
</dbReference>
<comment type="similarity">
    <text evidence="3">Belongs to the SINA (Seven in absentia) family.</text>
</comment>
<feature type="domain" description="SIAH-type" evidence="12">
    <location>
        <begin position="108"/>
        <end position="166"/>
    </location>
</feature>
<keyword evidence="8" id="KW-0833">Ubl conjugation pathway</keyword>
<evidence type="ECO:0000256" key="11">
    <source>
        <dbReference type="PROSITE-ProRule" id="PRU00455"/>
    </source>
</evidence>
<dbReference type="InterPro" id="IPR049548">
    <property type="entry name" value="Sina-like_RING"/>
</dbReference>
<evidence type="ECO:0000313" key="13">
    <source>
        <dbReference type="EMBL" id="KAK1660408.1"/>
    </source>
</evidence>
<dbReference type="GO" id="GO:0061630">
    <property type="term" value="F:ubiquitin protein ligase activity"/>
    <property type="evidence" value="ECO:0007669"/>
    <property type="project" value="UniProtKB-EC"/>
</dbReference>
<reference evidence="13" key="1">
    <citation type="submission" date="2023-07" db="EMBL/GenBank/DDBJ databases">
        <title>A chromosome-level genome assembly of Lolium multiflorum.</title>
        <authorList>
            <person name="Chen Y."/>
            <person name="Copetti D."/>
            <person name="Kolliker R."/>
            <person name="Studer B."/>
        </authorList>
    </citation>
    <scope>NUCLEOTIDE SEQUENCE</scope>
    <source>
        <strain evidence="13">02402/16</strain>
        <tissue evidence="13">Leaf</tissue>
    </source>
</reference>
<comment type="pathway">
    <text evidence="2">Protein modification; protein ubiquitination.</text>
</comment>
<dbReference type="InterPro" id="IPR013083">
    <property type="entry name" value="Znf_RING/FYVE/PHD"/>
</dbReference>
<proteinExistence type="inferred from homology"/>
<dbReference type="SUPFAM" id="SSF49599">
    <property type="entry name" value="TRAF domain-like"/>
    <property type="match status" value="1"/>
</dbReference>
<dbReference type="Proteomes" id="UP001231189">
    <property type="component" value="Unassembled WGS sequence"/>
</dbReference>
<dbReference type="PANTHER" id="PTHR46632:SF4">
    <property type="entry name" value="SIAH-TYPE DOMAIN-CONTAINING PROTEIN"/>
    <property type="match status" value="1"/>
</dbReference>
<evidence type="ECO:0000256" key="6">
    <source>
        <dbReference type="ARBA" id="ARBA00022723"/>
    </source>
</evidence>